<dbReference type="EC" id="3.2.1.4" evidence="3"/>
<evidence type="ECO:0000256" key="6">
    <source>
        <dbReference type="ARBA" id="ARBA00023277"/>
    </source>
</evidence>
<dbReference type="GO" id="GO:0008810">
    <property type="term" value="F:cellulase activity"/>
    <property type="evidence" value="ECO:0007669"/>
    <property type="project" value="UniProtKB-EC"/>
</dbReference>
<evidence type="ECO:0000256" key="5">
    <source>
        <dbReference type="ARBA" id="ARBA00023001"/>
    </source>
</evidence>
<evidence type="ECO:0000256" key="4">
    <source>
        <dbReference type="ARBA" id="ARBA00022801"/>
    </source>
</evidence>
<comment type="catalytic activity">
    <reaction evidence="1">
        <text>Endohydrolysis of (1-&gt;4)-beta-D-glucosidic linkages in cellulose, lichenin and cereal beta-D-glucans.</text>
        <dbReference type="EC" id="3.2.1.4"/>
    </reaction>
</comment>
<dbReference type="OrthoDB" id="10257085at2759"/>
<proteinExistence type="inferred from homology"/>
<evidence type="ECO:0000256" key="3">
    <source>
        <dbReference type="ARBA" id="ARBA00012601"/>
    </source>
</evidence>
<comment type="caution">
    <text evidence="10">The sequence shown here is derived from an EMBL/GenBank/DDBJ whole genome shotgun (WGS) entry which is preliminary data.</text>
</comment>
<dbReference type="SUPFAM" id="SSF48208">
    <property type="entry name" value="Six-hairpin glycosidases"/>
    <property type="match status" value="1"/>
</dbReference>
<protein>
    <recommendedName>
        <fullName evidence="3">cellulase</fullName>
        <ecNumber evidence="3">3.2.1.4</ecNumber>
    </recommendedName>
</protein>
<evidence type="ECO:0000259" key="9">
    <source>
        <dbReference type="Pfam" id="PF00759"/>
    </source>
</evidence>
<keyword evidence="5" id="KW-0136">Cellulose degradation</keyword>
<sequence length="135" mass="15281">MAATLAAISIVFQDDIEYSNILLDGASALHSFANDKSKRRSYNRDNSNIARYYNSMGYWDEINWSAAWMLCASGNVSYLEHATEDTVATYAKAFIRIPDLSVLSWDNKLPAAELLLTRLRIFLGPSYHKHVEKIS</sequence>
<keyword evidence="7" id="KW-0326">Glycosidase</keyword>
<dbReference type="GO" id="GO:0030245">
    <property type="term" value="P:cellulose catabolic process"/>
    <property type="evidence" value="ECO:0007669"/>
    <property type="project" value="UniProtKB-KW"/>
</dbReference>
<reference evidence="10 11" key="1">
    <citation type="submission" date="2020-10" db="EMBL/GenBank/DDBJ databases">
        <title>The Coptis chinensis genome and diversification of protoberbering-type alkaloids.</title>
        <authorList>
            <person name="Wang B."/>
            <person name="Shu S."/>
            <person name="Song C."/>
            <person name="Liu Y."/>
        </authorList>
    </citation>
    <scope>NUCLEOTIDE SEQUENCE [LARGE SCALE GENOMIC DNA]</scope>
    <source>
        <strain evidence="10">HL-2020</strain>
        <tissue evidence="10">Leaf</tissue>
    </source>
</reference>
<comment type="similarity">
    <text evidence="2">Belongs to the glycosyl hydrolase 9 (cellulase E) family.</text>
</comment>
<name>A0A835H3Z4_9MAGN</name>
<evidence type="ECO:0000256" key="8">
    <source>
        <dbReference type="ARBA" id="ARBA00023326"/>
    </source>
</evidence>
<accession>A0A835H3Z4</accession>
<dbReference type="EMBL" id="JADFTS010000008">
    <property type="protein sequence ID" value="KAF9592801.1"/>
    <property type="molecule type" value="Genomic_DNA"/>
</dbReference>
<keyword evidence="4" id="KW-0378">Hydrolase</keyword>
<evidence type="ECO:0000256" key="1">
    <source>
        <dbReference type="ARBA" id="ARBA00000966"/>
    </source>
</evidence>
<dbReference type="PANTHER" id="PTHR22298">
    <property type="entry name" value="ENDO-1,4-BETA-GLUCANASE"/>
    <property type="match status" value="1"/>
</dbReference>
<dbReference type="InterPro" id="IPR001701">
    <property type="entry name" value="Glyco_hydro_9"/>
</dbReference>
<dbReference type="InterPro" id="IPR012341">
    <property type="entry name" value="6hp_glycosidase-like_sf"/>
</dbReference>
<organism evidence="10 11">
    <name type="scientific">Coptis chinensis</name>
    <dbReference type="NCBI Taxonomy" id="261450"/>
    <lineage>
        <taxon>Eukaryota</taxon>
        <taxon>Viridiplantae</taxon>
        <taxon>Streptophyta</taxon>
        <taxon>Embryophyta</taxon>
        <taxon>Tracheophyta</taxon>
        <taxon>Spermatophyta</taxon>
        <taxon>Magnoliopsida</taxon>
        <taxon>Ranunculales</taxon>
        <taxon>Ranunculaceae</taxon>
        <taxon>Coptidoideae</taxon>
        <taxon>Coptis</taxon>
    </lineage>
</organism>
<dbReference type="InterPro" id="IPR008928">
    <property type="entry name" value="6-hairpin_glycosidase_sf"/>
</dbReference>
<feature type="domain" description="Glycoside hydrolase family 9" evidence="9">
    <location>
        <begin position="1"/>
        <end position="122"/>
    </location>
</feature>
<gene>
    <name evidence="10" type="ORF">IFM89_017420</name>
</gene>
<keyword evidence="11" id="KW-1185">Reference proteome</keyword>
<evidence type="ECO:0000256" key="2">
    <source>
        <dbReference type="ARBA" id="ARBA00007072"/>
    </source>
</evidence>
<evidence type="ECO:0000313" key="11">
    <source>
        <dbReference type="Proteomes" id="UP000631114"/>
    </source>
</evidence>
<dbReference type="AlphaFoldDB" id="A0A835H3Z4"/>
<dbReference type="Gene3D" id="1.50.10.10">
    <property type="match status" value="1"/>
</dbReference>
<dbReference type="Pfam" id="PF00759">
    <property type="entry name" value="Glyco_hydro_9"/>
    <property type="match status" value="1"/>
</dbReference>
<evidence type="ECO:0000313" key="10">
    <source>
        <dbReference type="EMBL" id="KAF9592801.1"/>
    </source>
</evidence>
<keyword evidence="8" id="KW-0624">Polysaccharide degradation</keyword>
<evidence type="ECO:0000256" key="7">
    <source>
        <dbReference type="ARBA" id="ARBA00023295"/>
    </source>
</evidence>
<dbReference type="Proteomes" id="UP000631114">
    <property type="component" value="Unassembled WGS sequence"/>
</dbReference>
<keyword evidence="6" id="KW-0119">Carbohydrate metabolism</keyword>